<evidence type="ECO:0000313" key="9">
    <source>
        <dbReference type="Proteomes" id="UP000240080"/>
    </source>
</evidence>
<evidence type="ECO:0008006" key="10">
    <source>
        <dbReference type="Google" id="ProtNLM"/>
    </source>
</evidence>
<keyword evidence="5 7" id="KW-0732">Signal</keyword>
<accession>A0A2R9B6L1</accession>
<dbReference type="Ensembl" id="ENSPPAT00000048045.1">
    <property type="protein sequence ID" value="ENSPPAP00000025218.1"/>
    <property type="gene ID" value="ENSPPAG00000035744.1"/>
</dbReference>
<reference evidence="8 9" key="1">
    <citation type="journal article" date="2012" name="Nature">
        <title>The bonobo genome compared with the chimpanzee and human genomes.</title>
        <authorList>
            <person name="Prufer K."/>
            <person name="Munch K."/>
            <person name="Hellmann I."/>
            <person name="Akagi K."/>
            <person name="Miller J.R."/>
            <person name="Walenz B."/>
            <person name="Koren S."/>
            <person name="Sutton G."/>
            <person name="Kodira C."/>
            <person name="Winer R."/>
            <person name="Knight J.R."/>
            <person name="Mullikin J.C."/>
            <person name="Meader S.J."/>
            <person name="Ponting C.P."/>
            <person name="Lunter G."/>
            <person name="Higashino S."/>
            <person name="Hobolth A."/>
            <person name="Dutheil J."/>
            <person name="Karakoc E."/>
            <person name="Alkan C."/>
            <person name="Sajjadian S."/>
            <person name="Catacchio C.R."/>
            <person name="Ventura M."/>
            <person name="Marques-Bonet T."/>
            <person name="Eichler E.E."/>
            <person name="Andre C."/>
            <person name="Atencia R."/>
            <person name="Mugisha L."/>
            <person name="Junhold J."/>
            <person name="Patterson N."/>
            <person name="Siebauer M."/>
            <person name="Good J.M."/>
            <person name="Fischer A."/>
            <person name="Ptak S.E."/>
            <person name="Lachmann M."/>
            <person name="Symer D.E."/>
            <person name="Mailund T."/>
            <person name="Schierup M.H."/>
            <person name="Andres A.M."/>
            <person name="Kelso J."/>
            <person name="Paabo S."/>
        </authorList>
    </citation>
    <scope>NUCLEOTIDE SEQUENCE [LARGE SCALE GENOMIC DNA]</scope>
</reference>
<dbReference type="STRING" id="9597.ENSPPAP00000025218"/>
<comment type="similarity">
    <text evidence="2">Belongs to the lambda interferon family.</text>
</comment>
<dbReference type="PANTHER" id="PTHR31943:SF18">
    <property type="entry name" value="INTERFERON LAMBDA 4"/>
    <property type="match status" value="1"/>
</dbReference>
<keyword evidence="3" id="KW-0202">Cytokine</keyword>
<name>A0A2R9B6L1_PANPA</name>
<dbReference type="GO" id="GO:0007259">
    <property type="term" value="P:cell surface receptor signaling pathway via JAK-STAT"/>
    <property type="evidence" value="ECO:0007669"/>
    <property type="project" value="InterPro"/>
</dbReference>
<dbReference type="Gene3D" id="1.20.1250.60">
    <property type="entry name" value="Interferon lambda"/>
    <property type="match status" value="1"/>
</dbReference>
<dbReference type="GeneTree" id="ENSGT01050000245193"/>
<feature type="signal peptide" evidence="7">
    <location>
        <begin position="1"/>
        <end position="21"/>
    </location>
</feature>
<dbReference type="InterPro" id="IPR038326">
    <property type="entry name" value="IFN-lambda_sf"/>
</dbReference>
<dbReference type="GO" id="GO:0050778">
    <property type="term" value="P:positive regulation of immune response"/>
    <property type="evidence" value="ECO:0007669"/>
    <property type="project" value="InterPro"/>
</dbReference>
<dbReference type="GO" id="GO:0005125">
    <property type="term" value="F:cytokine activity"/>
    <property type="evidence" value="ECO:0007669"/>
    <property type="project" value="UniProtKB-KW"/>
</dbReference>
<dbReference type="FunFam" id="1.20.1250.60:FF:000002">
    <property type="entry name" value="Interferon lambda-4"/>
    <property type="match status" value="1"/>
</dbReference>
<keyword evidence="9" id="KW-1185">Reference proteome</keyword>
<proteinExistence type="inferred from homology"/>
<comment type="subcellular location">
    <subcellularLocation>
        <location evidence="1">Secreted</location>
    </subcellularLocation>
</comment>
<dbReference type="Proteomes" id="UP000240080">
    <property type="component" value="Chromosome 19"/>
</dbReference>
<reference evidence="8" key="3">
    <citation type="submission" date="2025-09" db="UniProtKB">
        <authorList>
            <consortium name="Ensembl"/>
        </authorList>
    </citation>
    <scope>IDENTIFICATION</scope>
</reference>
<evidence type="ECO:0000256" key="6">
    <source>
        <dbReference type="ARBA" id="ARBA00023118"/>
    </source>
</evidence>
<evidence type="ECO:0000256" key="2">
    <source>
        <dbReference type="ARBA" id="ARBA00008717"/>
    </source>
</evidence>
<keyword evidence="4" id="KW-0964">Secreted</keyword>
<dbReference type="OMA" id="LIWELRR"/>
<evidence type="ECO:0000256" key="7">
    <source>
        <dbReference type="SAM" id="SignalP"/>
    </source>
</evidence>
<dbReference type="PANTHER" id="PTHR31943">
    <property type="entry name" value="INTERLEUKIN-28 AND 29"/>
    <property type="match status" value="1"/>
</dbReference>
<evidence type="ECO:0000313" key="8">
    <source>
        <dbReference type="Ensembl" id="ENSPPAP00000025218.1"/>
    </source>
</evidence>
<dbReference type="InterPro" id="IPR029177">
    <property type="entry name" value="INF_lambda"/>
</dbReference>
<reference evidence="8" key="2">
    <citation type="submission" date="2025-08" db="UniProtKB">
        <authorList>
            <consortium name="Ensembl"/>
        </authorList>
    </citation>
    <scope>IDENTIFICATION</scope>
</reference>
<dbReference type="Pfam" id="PF15177">
    <property type="entry name" value="IL28A"/>
    <property type="match status" value="1"/>
</dbReference>
<sequence>MRPSVWAAVAAGLWVVCAVGAAIPQRCLLSHYRSLQPRTLAAVKALRNQALSWRSRNCSVRPRRDPPRPSSCARLRHVARSIADAQAVLRGLHRSELLPSASRILEPLAAAGRDVALELARPGSSRKVPGAQRRRLDSPRCREASVIFNLLRLLTWELRLAAHSGPCL</sequence>
<protein>
    <recommendedName>
        <fullName evidence="10">Interferon lambda 4</fullName>
    </recommendedName>
</protein>
<evidence type="ECO:0000256" key="5">
    <source>
        <dbReference type="ARBA" id="ARBA00022729"/>
    </source>
</evidence>
<evidence type="ECO:0000256" key="3">
    <source>
        <dbReference type="ARBA" id="ARBA00022514"/>
    </source>
</evidence>
<organism evidence="8 9">
    <name type="scientific">Pan paniscus</name>
    <name type="common">Pygmy chimpanzee</name>
    <name type="synonym">Bonobo</name>
    <dbReference type="NCBI Taxonomy" id="9597"/>
    <lineage>
        <taxon>Eukaryota</taxon>
        <taxon>Metazoa</taxon>
        <taxon>Chordata</taxon>
        <taxon>Craniata</taxon>
        <taxon>Vertebrata</taxon>
        <taxon>Euteleostomi</taxon>
        <taxon>Mammalia</taxon>
        <taxon>Eutheria</taxon>
        <taxon>Euarchontoglires</taxon>
        <taxon>Primates</taxon>
        <taxon>Haplorrhini</taxon>
        <taxon>Catarrhini</taxon>
        <taxon>Hominidae</taxon>
        <taxon>Pan</taxon>
    </lineage>
</organism>
<dbReference type="GO" id="GO:0005615">
    <property type="term" value="C:extracellular space"/>
    <property type="evidence" value="ECO:0007669"/>
    <property type="project" value="UniProtKB-KW"/>
</dbReference>
<evidence type="ECO:0000256" key="4">
    <source>
        <dbReference type="ARBA" id="ARBA00022525"/>
    </source>
</evidence>
<keyword evidence="6" id="KW-0051">Antiviral defense</keyword>
<dbReference type="GO" id="GO:0051607">
    <property type="term" value="P:defense response to virus"/>
    <property type="evidence" value="ECO:0007669"/>
    <property type="project" value="UniProtKB-KW"/>
</dbReference>
<dbReference type="Bgee" id="ENSPPAG00000035744">
    <property type="expression patterns" value="Expressed in testis and 1 other cell type or tissue"/>
</dbReference>
<feature type="chain" id="PRO_5015326902" description="Interferon lambda 4" evidence="7">
    <location>
        <begin position="22"/>
        <end position="168"/>
    </location>
</feature>
<dbReference type="EMBL" id="AJFE02038738">
    <property type="status" value="NOT_ANNOTATED_CDS"/>
    <property type="molecule type" value="Genomic_DNA"/>
</dbReference>
<evidence type="ECO:0000256" key="1">
    <source>
        <dbReference type="ARBA" id="ARBA00004613"/>
    </source>
</evidence>
<dbReference type="AlphaFoldDB" id="A0A2R9B6L1"/>
<dbReference type="GO" id="GO:0045087">
    <property type="term" value="P:innate immune response"/>
    <property type="evidence" value="ECO:0007669"/>
    <property type="project" value="TreeGrafter"/>
</dbReference>